<evidence type="ECO:0000256" key="2">
    <source>
        <dbReference type="ARBA" id="ARBA00022618"/>
    </source>
</evidence>
<evidence type="ECO:0000256" key="4">
    <source>
        <dbReference type="ARBA" id="ARBA00022776"/>
    </source>
</evidence>
<comment type="similarity">
    <text evidence="1">Belongs to the APC1 family.</text>
</comment>
<name>A0A0N8ENS0_9CRUS</name>
<dbReference type="InterPro" id="IPR048971">
    <property type="entry name" value="Apc1_3rd"/>
</dbReference>
<evidence type="ECO:0000256" key="5">
    <source>
        <dbReference type="ARBA" id="ARBA00023306"/>
    </source>
</evidence>
<keyword evidence="3" id="KW-0677">Repeat</keyword>
<evidence type="ECO:0000256" key="3">
    <source>
        <dbReference type="ARBA" id="ARBA00022737"/>
    </source>
</evidence>
<dbReference type="Pfam" id="PF12859">
    <property type="entry name" value="ANAPC1"/>
    <property type="match status" value="1"/>
</dbReference>
<accession>A0A0N8ENS0</accession>
<keyword evidence="2" id="KW-0132">Cell division</keyword>
<dbReference type="GO" id="GO:0060090">
    <property type="term" value="F:molecular adaptor activity"/>
    <property type="evidence" value="ECO:0007669"/>
    <property type="project" value="TreeGrafter"/>
</dbReference>
<dbReference type="GO" id="GO:0005680">
    <property type="term" value="C:anaphase-promoting complex"/>
    <property type="evidence" value="ECO:0007669"/>
    <property type="project" value="InterPro"/>
</dbReference>
<dbReference type="EMBL" id="GDIQ01008708">
    <property type="protein sequence ID" value="JAN86029.1"/>
    <property type="molecule type" value="Transcribed_RNA"/>
</dbReference>
<reference evidence="6" key="1">
    <citation type="submission" date="2015-10" db="EMBL/GenBank/DDBJ databases">
        <title>EvidentialGene: Evidence-directed Construction of Complete mRNA Transcriptomes without Genomes.</title>
        <authorList>
            <person name="Gilbert D.G."/>
        </authorList>
    </citation>
    <scope>NUCLEOTIDE SEQUENCE</scope>
</reference>
<keyword evidence="5" id="KW-0131">Cell cycle</keyword>
<dbReference type="GO" id="GO:0070979">
    <property type="term" value="P:protein K11-linked ubiquitination"/>
    <property type="evidence" value="ECO:0007669"/>
    <property type="project" value="TreeGrafter"/>
</dbReference>
<dbReference type="InterPro" id="IPR011989">
    <property type="entry name" value="ARM-like"/>
</dbReference>
<dbReference type="Pfam" id="PF18122">
    <property type="entry name" value="APC1_C"/>
    <property type="match status" value="1"/>
</dbReference>
<dbReference type="InterPro" id="IPR049255">
    <property type="entry name" value="Apc1_N"/>
</dbReference>
<dbReference type="InterPro" id="IPR041221">
    <property type="entry name" value="APC1_C"/>
</dbReference>
<keyword evidence="4" id="KW-0498">Mitosis</keyword>
<dbReference type="PANTHER" id="PTHR12827">
    <property type="entry name" value="MEIOTIC CHECKPOINT REGULATOR TSG24 FAMILY MEMBER"/>
    <property type="match status" value="1"/>
</dbReference>
<dbReference type="Pfam" id="PF20518">
    <property type="entry name" value="Apc1_MidN"/>
    <property type="match status" value="1"/>
</dbReference>
<dbReference type="GO" id="GO:0051301">
    <property type="term" value="P:cell division"/>
    <property type="evidence" value="ECO:0007669"/>
    <property type="project" value="UniProtKB-KW"/>
</dbReference>
<dbReference type="Pfam" id="PF21282">
    <property type="entry name" value="APC1_3rd"/>
    <property type="match status" value="1"/>
</dbReference>
<evidence type="ECO:0000313" key="6">
    <source>
        <dbReference type="EMBL" id="JAN86029.1"/>
    </source>
</evidence>
<proteinExistence type="inferred from homology"/>
<organism evidence="6">
    <name type="scientific">Daphnia magna</name>
    <dbReference type="NCBI Taxonomy" id="35525"/>
    <lineage>
        <taxon>Eukaryota</taxon>
        <taxon>Metazoa</taxon>
        <taxon>Ecdysozoa</taxon>
        <taxon>Arthropoda</taxon>
        <taxon>Crustacea</taxon>
        <taxon>Branchiopoda</taxon>
        <taxon>Diplostraca</taxon>
        <taxon>Cladocera</taxon>
        <taxon>Anomopoda</taxon>
        <taxon>Daphniidae</taxon>
        <taxon>Daphnia</taxon>
    </lineage>
</organism>
<dbReference type="Gene3D" id="1.25.10.10">
    <property type="entry name" value="Leucine-rich Repeat Variant"/>
    <property type="match status" value="2"/>
</dbReference>
<dbReference type="InterPro" id="IPR046794">
    <property type="entry name" value="Apc1_MidN"/>
</dbReference>
<protein>
    <submittedName>
        <fullName evidence="6">Anaphase-promoting complex subunit</fullName>
    </submittedName>
</protein>
<dbReference type="PANTHER" id="PTHR12827:SF3">
    <property type="entry name" value="ANAPHASE-PROMOTING COMPLEX SUBUNIT 1"/>
    <property type="match status" value="1"/>
</dbReference>
<evidence type="ECO:0000256" key="1">
    <source>
        <dbReference type="ARBA" id="ARBA00010547"/>
    </source>
</evidence>
<dbReference type="GO" id="GO:0007091">
    <property type="term" value="P:metaphase/anaphase transition of mitotic cell cycle"/>
    <property type="evidence" value="ECO:0007669"/>
    <property type="project" value="TreeGrafter"/>
</dbReference>
<sequence length="2049" mass="226432">MQQPESARHCCISSSVKSTLNPGMASSLSSVPPVNPNPRPETIGTFNPQAAKAGANINDILSPTPPVLCLSTNTGFHSSGQESVSPFEFRLRKAFSKIVTLDVLQYSALNGTNDDKMIAAGEPQVYVPHGKQILEQYESSSYRRTSAFNTSLESQDVFTLSTLGIESEEETEVYIHENTVVWSRGYGEVYWELVKKYTCDGSVQQAFWFDFDENPNRPSCANVMSTDKPIGRKIPSLCIVEKSKVTVHTMNGDEYICAVPYEIHRVWPTRFGLVFEKCQTSNPDIPNWFSLYHPLEEIVPVVLRDGIDREHVNFAKDKKLKFVYTGIDPSICVTFNEDTGLHSIWLIRKAEVDESLCVSNKGISNPSANQSAFSGTFVPSNVASPSLSRSFALSQIYNTSFQQSPANLPSIFNTTARTPKFDLDLSHRFNTPKGSKNYAQHFAMSSLQFNQSKISGSPLRRIGSNSRTSAILARTPVPSPSASSLFNEMEVADDEEPLLPDLCLQILWSEDSKKSSCSQAVKAFVAVDWLGKLCVCWLMDDEKTLRCIDLKVTENRNTGNPLYICCAQWTIPAKDAEYIPALKAVLVLDPVLSDGNSLTLYSGSTKLTKVHVPNCSPPSGTGISLSIQRLSLEASSINSKFIPSTPLNSSRRSSLMPDLTSSIVHDSSVTLSPIPASSPPLSFRTLQDAVGRQVTLKCSDRSLLRTLLPPLCTSALVERCLRSLRAALPPDIYLAVAAKFYCVRNAPGPADFSPPAEFDAFRSTLLTLLGFDAKSLDASISSIASPVVESKKSRTNLEEGANEDWQYLVESQYAKIFPQLFGLDFFRGLNPIAQQTVVQVNSDSAYFAYLPHVLLVLHVLFEDLKLDALMWSDAQLLVTLLIPLASALNLTQYCDSYWRDFPAVWNSNNIKLGVVHPSDLDKLQGMIQRMEVPCNIHNHLLSLMSKKKICTPYPHVKLVNTRSRDIITLFAILYGTADEHHLVSVHEYVRDFEWVEHSGRVSLPFNVVVPSQQRRQTALVLKMSSCGWTREDLNALPAGIGLPLRYALFCCQLDPPTDWPDEAYKLINREDMCQSPAGCAIQPLSSIAPELNLKIEAQRNKSAGSGGISKDDYAEDGMEGVIDLPIWKLLFPRDHRIQEVRRLLGSSRPVVVVLPASQQQGLSEHELIEEREKQLLVLCIRIMAISVGRGMLTLHTATPTVTETLSIPKLCLTGKTPHNGAAVDMTHIDVPANMSLWPQFHNGVAAGLRVSPGTKYVDSNWINLSRGGNRPGQTAATPALGELNAEVAGFLLGLGITGHLNKFNDLVIHEHLNRDHEMTQLALVLGLGIGKRGSMEADTLRIISVYVESLSPASSSSINGCGGGSIEVPQNVRVAALMSIGFLYQGSAHRYMTEVLLDEIDRPPGPEMDNCVDRESYSLSAGLALGLVTLGQGGQMTGLADLRLADTLYHFMVGGTKRNCNSSNARPRSTMSSASYQIREGNTVNVDVTAPGAILALGLMFHRTNNTAAAKWMEAPDSQQLLDSIRPDFLLLRTLARGLILWDDVMPTRDWVESNVPPNIRRYSLRNPGDPDSQSQQVDYETMNQAFYNIMAGSCFVLGLKFAGSSNAEAFNTLYRYSKVLISLSGRSVAEWAGKATLEACLNTLVLSLSMVMAGTGDLQVLRLCRHLRMRSGNFSNVVTYGSHMATHMALGFLYLGGGRLSLSTSPEAIAALVCACYPKFPTHSNDNRYHLQALRHLYVLATEPRLLMPIEIPNMQPCYTTLQVVFNNADSSSFQLRAPCLLPELRFLQRVQLLDPRYRTIVFDRQHNWNKLKCILQGKDHLIVQRKAGCLSYAEDPTGLASLATPTLSAWAIRASTVANFTTDKFVIFLCRHFLGAPEKGQTQILIKQECKPLDTQLRLLSLVLNDCVVNEKTEMVKPWLQLLHKSGQRDSSTLPLWQLKFLINFPVNSSPSSKSTPFIDPEMVLALRHELESTWDHIDAELRTSLHNYFAGKDTPRERSQSVDLANLTVFYDLPLPLPKFAADPVSLLIQSGDQKLAARLAILLHL</sequence>
<dbReference type="InterPro" id="IPR024990">
    <property type="entry name" value="Apc1"/>
</dbReference>
<dbReference type="GO" id="GO:0031145">
    <property type="term" value="P:anaphase-promoting complex-dependent catabolic process"/>
    <property type="evidence" value="ECO:0007669"/>
    <property type="project" value="TreeGrafter"/>
</dbReference>
<dbReference type="OrthoDB" id="26401at2759"/>